<organism evidence="1 2">
    <name type="scientific">Colletotrichum tabaci</name>
    <dbReference type="NCBI Taxonomy" id="1209068"/>
    <lineage>
        <taxon>Eukaryota</taxon>
        <taxon>Fungi</taxon>
        <taxon>Dikarya</taxon>
        <taxon>Ascomycota</taxon>
        <taxon>Pezizomycotina</taxon>
        <taxon>Sordariomycetes</taxon>
        <taxon>Hypocreomycetidae</taxon>
        <taxon>Glomerellales</taxon>
        <taxon>Glomerellaceae</taxon>
        <taxon>Colletotrichum</taxon>
        <taxon>Colletotrichum destructivum species complex</taxon>
    </lineage>
</organism>
<gene>
    <name evidence="1" type="ORF">QIS74_13655</name>
</gene>
<dbReference type="Proteomes" id="UP001327957">
    <property type="component" value="Unassembled WGS sequence"/>
</dbReference>
<reference evidence="1 2" key="1">
    <citation type="submission" date="2023-04" db="EMBL/GenBank/DDBJ databases">
        <title>Colletotrichum tabacum stain YC1 causing leaf anthracnose on Nicotiana tabacum(L.) cv.</title>
        <authorList>
            <person name="Ji Z."/>
            <person name="Wang M."/>
            <person name="Zhang J."/>
            <person name="Wang N."/>
            <person name="Zhou Z."/>
        </authorList>
    </citation>
    <scope>NUCLEOTIDE SEQUENCE [LARGE SCALE GENOMIC DNA]</scope>
    <source>
        <strain evidence="1 2">YC1</strain>
    </source>
</reference>
<protein>
    <submittedName>
        <fullName evidence="1">Uncharacterized protein</fullName>
    </submittedName>
</protein>
<evidence type="ECO:0000313" key="2">
    <source>
        <dbReference type="Proteomes" id="UP001327957"/>
    </source>
</evidence>
<sequence length="305" mass="33807">MTVNKPLYGIAGAGTHWWATYPGHHKKKLQMETSSFDPCLLVSSAESHDFGIVGNLTTSAPVTFNGGTLSLTGENTLILRQKGQGNKLALVPINGPDAKQKYVEQRARGAYSASICQPEACFNLSSAAHHQDPSSDDIKNLNRRLQWQMDHPDRGFTFISVALPTAKLFVFVDGFFANNVDFTSQLRFVIVLANEKRVDDDTFTIAGNIVHFPSTKPKRVMRSVLASEVYGLLAGLGTTKEKRLMINIMALRQSYERRELHEVRWINGSDNPADTFTKASPNQALEGLISGNKIGIRMEGWVTRR</sequence>
<accession>A0AAV9SSQ2</accession>
<comment type="caution">
    <text evidence="1">The sequence shown here is derived from an EMBL/GenBank/DDBJ whole genome shotgun (WGS) entry which is preliminary data.</text>
</comment>
<evidence type="ECO:0000313" key="1">
    <source>
        <dbReference type="EMBL" id="KAK6206236.1"/>
    </source>
</evidence>
<name>A0AAV9SSQ2_9PEZI</name>
<dbReference type="AlphaFoldDB" id="A0AAV9SSQ2"/>
<proteinExistence type="predicted"/>
<dbReference type="EMBL" id="JASAOK010000056">
    <property type="protein sequence ID" value="KAK6206236.1"/>
    <property type="molecule type" value="Genomic_DNA"/>
</dbReference>
<keyword evidence="2" id="KW-1185">Reference proteome</keyword>